<name>A0A6N7XD22_9ACTN</name>
<gene>
    <name evidence="7" type="ORF">FYJ68_03760</name>
</gene>
<dbReference type="EMBL" id="VUNC01000002">
    <property type="protein sequence ID" value="MST72223.1"/>
    <property type="molecule type" value="Genomic_DNA"/>
</dbReference>
<protein>
    <submittedName>
        <fullName evidence="7">GtrA family protein</fullName>
    </submittedName>
</protein>
<dbReference type="InterPro" id="IPR007267">
    <property type="entry name" value="GtrA_DPMS_TM"/>
</dbReference>
<dbReference type="RefSeq" id="WP_154434102.1">
    <property type="nucleotide sequence ID" value="NZ_VUNC01000002.1"/>
</dbReference>
<keyword evidence="8" id="KW-1185">Reference proteome</keyword>
<evidence type="ECO:0000256" key="4">
    <source>
        <dbReference type="ARBA" id="ARBA00023136"/>
    </source>
</evidence>
<comment type="caution">
    <text evidence="7">The sequence shown here is derived from an EMBL/GenBank/DDBJ whole genome shotgun (WGS) entry which is preliminary data.</text>
</comment>
<feature type="domain" description="GtrA/DPMS transmembrane" evidence="6">
    <location>
        <begin position="16"/>
        <end position="154"/>
    </location>
</feature>
<evidence type="ECO:0000256" key="3">
    <source>
        <dbReference type="ARBA" id="ARBA00022989"/>
    </source>
</evidence>
<comment type="subcellular location">
    <subcellularLocation>
        <location evidence="1">Membrane</location>
        <topology evidence="1">Multi-pass membrane protein</topology>
    </subcellularLocation>
</comment>
<keyword evidence="2 5" id="KW-0812">Transmembrane</keyword>
<evidence type="ECO:0000256" key="1">
    <source>
        <dbReference type="ARBA" id="ARBA00004141"/>
    </source>
</evidence>
<evidence type="ECO:0000256" key="2">
    <source>
        <dbReference type="ARBA" id="ARBA00022692"/>
    </source>
</evidence>
<organism evidence="7 8">
    <name type="scientific">Olsenella porci</name>
    <dbReference type="NCBI Taxonomy" id="2652279"/>
    <lineage>
        <taxon>Bacteria</taxon>
        <taxon>Bacillati</taxon>
        <taxon>Actinomycetota</taxon>
        <taxon>Coriobacteriia</taxon>
        <taxon>Coriobacteriales</taxon>
        <taxon>Atopobiaceae</taxon>
        <taxon>Olsenella</taxon>
    </lineage>
</organism>
<accession>A0A6N7XD22</accession>
<proteinExistence type="predicted"/>
<feature type="transmembrane region" description="Helical" evidence="5">
    <location>
        <begin position="47"/>
        <end position="68"/>
    </location>
</feature>
<evidence type="ECO:0000256" key="5">
    <source>
        <dbReference type="SAM" id="Phobius"/>
    </source>
</evidence>
<keyword evidence="3 5" id="KW-1133">Transmembrane helix</keyword>
<reference evidence="7 8" key="1">
    <citation type="submission" date="2019-08" db="EMBL/GenBank/DDBJ databases">
        <title>In-depth cultivation of the pig gut microbiome towards novel bacterial diversity and tailored functional studies.</title>
        <authorList>
            <person name="Wylensek D."/>
            <person name="Hitch T.C.A."/>
            <person name="Clavel T."/>
        </authorList>
    </citation>
    <scope>NUCLEOTIDE SEQUENCE [LARGE SCALE GENOMIC DNA]</scope>
    <source>
        <strain evidence="7 8">CA-Schmier-601-WT-1</strain>
    </source>
</reference>
<keyword evidence="4 5" id="KW-0472">Membrane</keyword>
<dbReference type="AlphaFoldDB" id="A0A6N7XD22"/>
<evidence type="ECO:0000313" key="8">
    <source>
        <dbReference type="Proteomes" id="UP000469325"/>
    </source>
</evidence>
<dbReference type="GO" id="GO:0000271">
    <property type="term" value="P:polysaccharide biosynthetic process"/>
    <property type="evidence" value="ECO:0007669"/>
    <property type="project" value="InterPro"/>
</dbReference>
<dbReference type="Pfam" id="PF04138">
    <property type="entry name" value="GtrA_DPMS_TM"/>
    <property type="match status" value="1"/>
</dbReference>
<evidence type="ECO:0000313" key="7">
    <source>
        <dbReference type="EMBL" id="MST72223.1"/>
    </source>
</evidence>
<sequence>MARGIKGKISRRFILFTCSSLVSTLLDQAIAWTLFDVLRKPFANSDYARILVSSIVARVCSVALNYAINSRLVFQDRQAGASEGEIEQEESEGGIPTKRSLPRFIATAALVLFLSSLGVFFLHTEFGVHEGIAKICCDLALFFLNYALQRVWVFADGR</sequence>
<dbReference type="Proteomes" id="UP000469325">
    <property type="component" value="Unassembled WGS sequence"/>
</dbReference>
<feature type="transmembrane region" description="Helical" evidence="5">
    <location>
        <begin position="104"/>
        <end position="122"/>
    </location>
</feature>
<evidence type="ECO:0000259" key="6">
    <source>
        <dbReference type="Pfam" id="PF04138"/>
    </source>
</evidence>
<feature type="transmembrane region" description="Helical" evidence="5">
    <location>
        <begin position="128"/>
        <end position="148"/>
    </location>
</feature>
<dbReference type="GO" id="GO:0016020">
    <property type="term" value="C:membrane"/>
    <property type="evidence" value="ECO:0007669"/>
    <property type="project" value="UniProtKB-SubCell"/>
</dbReference>